<reference evidence="2" key="1">
    <citation type="journal article" date="2005" name="PLoS Biol.">
        <title>The genomes of Oryza sativa: a history of duplications.</title>
        <authorList>
            <person name="Yu J."/>
            <person name="Wang J."/>
            <person name="Lin W."/>
            <person name="Li S."/>
            <person name="Li H."/>
            <person name="Zhou J."/>
            <person name="Ni P."/>
            <person name="Dong W."/>
            <person name="Hu S."/>
            <person name="Zeng C."/>
            <person name="Zhang J."/>
            <person name="Zhang Y."/>
            <person name="Li R."/>
            <person name="Xu Z."/>
            <person name="Li S."/>
            <person name="Li X."/>
            <person name="Zheng H."/>
            <person name="Cong L."/>
            <person name="Lin L."/>
            <person name="Yin J."/>
            <person name="Geng J."/>
            <person name="Li G."/>
            <person name="Shi J."/>
            <person name="Liu J."/>
            <person name="Lv H."/>
            <person name="Li J."/>
            <person name="Wang J."/>
            <person name="Deng Y."/>
            <person name="Ran L."/>
            <person name="Shi X."/>
            <person name="Wang X."/>
            <person name="Wu Q."/>
            <person name="Li C."/>
            <person name="Ren X."/>
            <person name="Wang J."/>
            <person name="Wang X."/>
            <person name="Li D."/>
            <person name="Liu D."/>
            <person name="Zhang X."/>
            <person name="Ji Z."/>
            <person name="Zhao W."/>
            <person name="Sun Y."/>
            <person name="Zhang Z."/>
            <person name="Bao J."/>
            <person name="Han Y."/>
            <person name="Dong L."/>
            <person name="Ji J."/>
            <person name="Chen P."/>
            <person name="Wu S."/>
            <person name="Liu J."/>
            <person name="Xiao Y."/>
            <person name="Bu D."/>
            <person name="Tan J."/>
            <person name="Yang L."/>
            <person name="Ye C."/>
            <person name="Zhang J."/>
            <person name="Xu J."/>
            <person name="Zhou Y."/>
            <person name="Yu Y."/>
            <person name="Zhang B."/>
            <person name="Zhuang S."/>
            <person name="Wei H."/>
            <person name="Liu B."/>
            <person name="Lei M."/>
            <person name="Yu H."/>
            <person name="Li Y."/>
            <person name="Xu H."/>
            <person name="Wei S."/>
            <person name="He X."/>
            <person name="Fang L."/>
            <person name="Zhang Z."/>
            <person name="Zhang Y."/>
            <person name="Huang X."/>
            <person name="Su Z."/>
            <person name="Tong W."/>
            <person name="Li J."/>
            <person name="Tong Z."/>
            <person name="Li S."/>
            <person name="Ye J."/>
            <person name="Wang L."/>
            <person name="Fang L."/>
            <person name="Lei T."/>
            <person name="Chen C."/>
            <person name="Chen H."/>
            <person name="Xu Z."/>
            <person name="Li H."/>
            <person name="Huang H."/>
            <person name="Zhang F."/>
            <person name="Xu H."/>
            <person name="Li N."/>
            <person name="Zhao C."/>
            <person name="Li S."/>
            <person name="Dong L."/>
            <person name="Huang Y."/>
            <person name="Li L."/>
            <person name="Xi Y."/>
            <person name="Qi Q."/>
            <person name="Li W."/>
            <person name="Zhang B."/>
            <person name="Hu W."/>
            <person name="Zhang Y."/>
            <person name="Tian X."/>
            <person name="Jiao Y."/>
            <person name="Liang X."/>
            <person name="Jin J."/>
            <person name="Gao L."/>
            <person name="Zheng W."/>
            <person name="Hao B."/>
            <person name="Liu S."/>
            <person name="Wang W."/>
            <person name="Yuan L."/>
            <person name="Cao M."/>
            <person name="McDermott J."/>
            <person name="Samudrala R."/>
            <person name="Wang J."/>
            <person name="Wong G.K."/>
            <person name="Yang H."/>
        </authorList>
    </citation>
    <scope>NUCLEOTIDE SEQUENCE [LARGE SCALE GENOMIC DNA]</scope>
</reference>
<accession>A0A8J8XJR7</accession>
<gene>
    <name evidence="2" type="ORF">OsJ_11891</name>
</gene>
<dbReference type="AlphaFoldDB" id="A0A8J8XJR7"/>
<dbReference type="EMBL" id="CM000140">
    <property type="protein sequence ID" value="EAZ27929.1"/>
    <property type="molecule type" value="Genomic_DNA"/>
</dbReference>
<proteinExistence type="predicted"/>
<evidence type="ECO:0000313" key="2">
    <source>
        <dbReference type="EMBL" id="EAZ27929.1"/>
    </source>
</evidence>
<name>A0A8J8XJR7_ORYSJ</name>
<dbReference type="Proteomes" id="UP000007752">
    <property type="component" value="Chromosome 3"/>
</dbReference>
<evidence type="ECO:0000256" key="1">
    <source>
        <dbReference type="SAM" id="MobiDB-lite"/>
    </source>
</evidence>
<organism evidence="2">
    <name type="scientific">Oryza sativa subsp. japonica</name>
    <name type="common">Rice</name>
    <dbReference type="NCBI Taxonomy" id="39947"/>
    <lineage>
        <taxon>Eukaryota</taxon>
        <taxon>Viridiplantae</taxon>
        <taxon>Streptophyta</taxon>
        <taxon>Embryophyta</taxon>
        <taxon>Tracheophyta</taxon>
        <taxon>Spermatophyta</taxon>
        <taxon>Magnoliopsida</taxon>
        <taxon>Liliopsida</taxon>
        <taxon>Poales</taxon>
        <taxon>Poaceae</taxon>
        <taxon>BOP clade</taxon>
        <taxon>Oryzoideae</taxon>
        <taxon>Oryzeae</taxon>
        <taxon>Oryzinae</taxon>
        <taxon>Oryza</taxon>
        <taxon>Oryza sativa</taxon>
    </lineage>
</organism>
<protein>
    <submittedName>
        <fullName evidence="2">Uncharacterized protein</fullName>
    </submittedName>
</protein>
<feature type="compositionally biased region" description="Low complexity" evidence="1">
    <location>
        <begin position="77"/>
        <end position="89"/>
    </location>
</feature>
<reference evidence="2" key="2">
    <citation type="submission" date="2008-12" db="EMBL/GenBank/DDBJ databases">
        <title>Improved gene annotation of the rice (Oryza sativa) genomes.</title>
        <authorList>
            <person name="Wang J."/>
            <person name="Li R."/>
            <person name="Fan W."/>
            <person name="Huang Q."/>
            <person name="Zhang J."/>
            <person name="Zhou Y."/>
            <person name="Hu Y."/>
            <person name="Zi S."/>
            <person name="Li J."/>
            <person name="Ni P."/>
            <person name="Zheng H."/>
            <person name="Zhang Y."/>
            <person name="Zhao M."/>
            <person name="Hao Q."/>
            <person name="McDermott J."/>
            <person name="Samudrala R."/>
            <person name="Kristiansen K."/>
            <person name="Wong G.K.-S."/>
        </authorList>
    </citation>
    <scope>NUCLEOTIDE SEQUENCE</scope>
</reference>
<sequence length="155" mass="16471">MGRQRRGFELITWLEEDSSKEHVGMPPPSLCCAEKKILEGVVAPLPAVVGASPTVVSEVVVGWRRHRHRQIRRQPRLPSTTVVSEVSPSSGGGGWRAANGDGAAVADGEQLMGMGWQQWRWRMASGGWGWGGGAGGWGWGWGGGGGEDQLSPTAS</sequence>
<feature type="region of interest" description="Disordered" evidence="1">
    <location>
        <begin position="77"/>
        <end position="97"/>
    </location>
</feature>